<evidence type="ECO:0000256" key="3">
    <source>
        <dbReference type="ARBA" id="ARBA00022519"/>
    </source>
</evidence>
<evidence type="ECO:0000313" key="20">
    <source>
        <dbReference type="Proteomes" id="UP000631300"/>
    </source>
</evidence>
<accession>A0A918JNZ2</accession>
<keyword evidence="4 16" id="KW-0597">Phosphoprotein</keyword>
<reference evidence="19" key="1">
    <citation type="journal article" date="2014" name="Int. J. Syst. Evol. Microbiol.">
        <title>Complete genome sequence of Corynebacterium casei LMG S-19264T (=DSM 44701T), isolated from a smear-ripened cheese.</title>
        <authorList>
            <consortium name="US DOE Joint Genome Institute (JGI-PGF)"/>
            <person name="Walter F."/>
            <person name="Albersmeier A."/>
            <person name="Kalinowski J."/>
            <person name="Ruckert C."/>
        </authorList>
    </citation>
    <scope>NUCLEOTIDE SEQUENCE</scope>
    <source>
        <strain evidence="19">KCTC 22164</strain>
    </source>
</reference>
<evidence type="ECO:0000256" key="8">
    <source>
        <dbReference type="ARBA" id="ARBA00022967"/>
    </source>
</evidence>
<reference evidence="19" key="2">
    <citation type="submission" date="2020-09" db="EMBL/GenBank/DDBJ databases">
        <authorList>
            <person name="Sun Q."/>
            <person name="Kim S."/>
        </authorList>
    </citation>
    <scope>NUCLEOTIDE SEQUENCE</scope>
    <source>
        <strain evidence="19">KCTC 22164</strain>
    </source>
</reference>
<evidence type="ECO:0000256" key="9">
    <source>
        <dbReference type="ARBA" id="ARBA00022989"/>
    </source>
</evidence>
<dbReference type="PANTHER" id="PTHR37838">
    <property type="entry name" value="NA(+)-TRANSLOCATING NADH-QUINONE REDUCTASE SUBUNIT C"/>
    <property type="match status" value="1"/>
</dbReference>
<keyword evidence="13 16" id="KW-0830">Ubiquinone</keyword>
<dbReference type="GO" id="GO:0005886">
    <property type="term" value="C:plasma membrane"/>
    <property type="evidence" value="ECO:0007669"/>
    <property type="project" value="UniProtKB-SubCell"/>
</dbReference>
<evidence type="ECO:0000256" key="17">
    <source>
        <dbReference type="PIRNR" id="PIRNR009437"/>
    </source>
</evidence>
<dbReference type="GO" id="GO:0016655">
    <property type="term" value="F:oxidoreductase activity, acting on NAD(P)H, quinone or similar compound as acceptor"/>
    <property type="evidence" value="ECO:0007669"/>
    <property type="project" value="UniProtKB-UniRule"/>
</dbReference>
<comment type="subunit">
    <text evidence="16 17">Composed of six subunits; NqrA, NqrB, NqrC, NqrD, NqrE and NqrF.</text>
</comment>
<comment type="similarity">
    <text evidence="16 17">Belongs to the NqrC family.</text>
</comment>
<evidence type="ECO:0000256" key="7">
    <source>
        <dbReference type="ARBA" id="ARBA00022692"/>
    </source>
</evidence>
<dbReference type="GO" id="GO:0006814">
    <property type="term" value="P:sodium ion transport"/>
    <property type="evidence" value="ECO:0007669"/>
    <property type="project" value="UniProtKB-UniRule"/>
</dbReference>
<dbReference type="AlphaFoldDB" id="A0A918JNZ2"/>
<dbReference type="NCBIfam" id="TIGR01938">
    <property type="entry name" value="nqrC"/>
    <property type="match status" value="1"/>
</dbReference>
<keyword evidence="3" id="KW-0997">Cell inner membrane</keyword>
<evidence type="ECO:0000256" key="15">
    <source>
        <dbReference type="ARBA" id="ARBA00023201"/>
    </source>
</evidence>
<evidence type="ECO:0000256" key="13">
    <source>
        <dbReference type="ARBA" id="ARBA00023075"/>
    </source>
</evidence>
<dbReference type="EMBL" id="BMXP01000008">
    <property type="protein sequence ID" value="GGW92102.1"/>
    <property type="molecule type" value="Genomic_DNA"/>
</dbReference>
<evidence type="ECO:0000256" key="16">
    <source>
        <dbReference type="HAMAP-Rule" id="MF_00427"/>
    </source>
</evidence>
<keyword evidence="12 16" id="KW-0406">Ion transport</keyword>
<dbReference type="PIRSF" id="PIRSF009437">
    <property type="entry name" value="NQR-1_subunit_C"/>
    <property type="match status" value="1"/>
</dbReference>
<evidence type="ECO:0000256" key="12">
    <source>
        <dbReference type="ARBA" id="ARBA00023065"/>
    </source>
</evidence>
<evidence type="ECO:0000256" key="6">
    <source>
        <dbReference type="ARBA" id="ARBA00022643"/>
    </source>
</evidence>
<dbReference type="Pfam" id="PF04205">
    <property type="entry name" value="FMN_bind"/>
    <property type="match status" value="1"/>
</dbReference>
<comment type="cofactor">
    <cofactor evidence="16 17">
        <name>FMN</name>
        <dbReference type="ChEBI" id="CHEBI:58210"/>
    </cofactor>
</comment>
<protein>
    <recommendedName>
        <fullName evidence="16 17">Na(+)-translocating NADH-quinone reductase subunit C</fullName>
        <shortName evidence="16 17">Na(+)-NQR subunit C</shortName>
        <shortName evidence="16 17">Na(+)-translocating NQR subunit C</shortName>
        <ecNumber evidence="16 17">7.2.1.1</ecNumber>
    </recommendedName>
    <alternativeName>
        <fullName evidence="16 17">NQR complex subunit C</fullName>
    </alternativeName>
    <alternativeName>
        <fullName evidence="16 17">NQR-1 subunit C</fullName>
    </alternativeName>
</protein>
<proteinExistence type="inferred from homology"/>
<keyword evidence="7 16" id="KW-0812">Transmembrane</keyword>
<keyword evidence="10 16" id="KW-0520">NAD</keyword>
<comment type="function">
    <text evidence="16">NQR complex catalyzes the reduction of ubiquinone-1 to ubiquinol by two successive reactions, coupled with the transport of Na(+) ions from the cytoplasm to the periplasm. NqrA to NqrE are probably involved in the second step, the conversion of ubisemiquinone to ubiquinol.</text>
</comment>
<evidence type="ECO:0000256" key="14">
    <source>
        <dbReference type="ARBA" id="ARBA00023136"/>
    </source>
</evidence>
<keyword evidence="14 16" id="KW-0472">Membrane</keyword>
<evidence type="ECO:0000256" key="1">
    <source>
        <dbReference type="ARBA" id="ARBA00022448"/>
    </source>
</evidence>
<keyword evidence="8 16" id="KW-1278">Translocase</keyword>
<dbReference type="PANTHER" id="PTHR37838:SF1">
    <property type="entry name" value="NA(+)-TRANSLOCATING NADH-QUINONE REDUCTASE SUBUNIT C"/>
    <property type="match status" value="1"/>
</dbReference>
<keyword evidence="2 16" id="KW-1003">Cell membrane</keyword>
<organism evidence="19 20">
    <name type="scientific">Alteromonas halophila</name>
    <dbReference type="NCBI Taxonomy" id="516698"/>
    <lineage>
        <taxon>Bacteria</taxon>
        <taxon>Pseudomonadati</taxon>
        <taxon>Pseudomonadota</taxon>
        <taxon>Gammaproteobacteria</taxon>
        <taxon>Alteromonadales</taxon>
        <taxon>Alteromonadaceae</taxon>
        <taxon>Alteromonas/Salinimonas group</taxon>
        <taxon>Alteromonas</taxon>
    </lineage>
</organism>
<dbReference type="EC" id="7.2.1.1" evidence="16 17"/>
<dbReference type="SMART" id="SM00900">
    <property type="entry name" value="FMN_bind"/>
    <property type="match status" value="1"/>
</dbReference>
<evidence type="ECO:0000256" key="5">
    <source>
        <dbReference type="ARBA" id="ARBA00022630"/>
    </source>
</evidence>
<dbReference type="GO" id="GO:0010181">
    <property type="term" value="F:FMN binding"/>
    <property type="evidence" value="ECO:0007669"/>
    <property type="project" value="UniProtKB-UniRule"/>
</dbReference>
<keyword evidence="1 16" id="KW-0813">Transport</keyword>
<gene>
    <name evidence="16 19" type="primary">nqrC</name>
    <name evidence="19" type="ORF">GCM10007391_27960</name>
</gene>
<dbReference type="RefSeq" id="WP_189407495.1">
    <property type="nucleotide sequence ID" value="NZ_BMXP01000008.1"/>
</dbReference>
<dbReference type="HAMAP" id="MF_00427">
    <property type="entry name" value="NqrC"/>
    <property type="match status" value="1"/>
</dbReference>
<evidence type="ECO:0000256" key="11">
    <source>
        <dbReference type="ARBA" id="ARBA00023053"/>
    </source>
</evidence>
<feature type="modified residue" description="FMN phosphoryl threonine" evidence="16">
    <location>
        <position position="224"/>
    </location>
</feature>
<keyword evidence="20" id="KW-1185">Reference proteome</keyword>
<evidence type="ECO:0000256" key="10">
    <source>
        <dbReference type="ARBA" id="ARBA00023027"/>
    </source>
</evidence>
<feature type="domain" description="FMN-binding" evidence="18">
    <location>
        <begin position="145"/>
        <end position="241"/>
    </location>
</feature>
<comment type="caution">
    <text evidence="19">The sequence shown here is derived from an EMBL/GenBank/DDBJ whole genome shotgun (WGS) entry which is preliminary data.</text>
</comment>
<keyword evidence="5 16" id="KW-0285">Flavoprotein</keyword>
<sequence>MSAKKESLGKTIGIVVAVCLVCSVVVSGAAVGLRSIQQTNASLDKKSNILTAAGLYEQGMSADNIESVYAERVEQRFVDLESGEFTEAPGSDYDMYKAAKKTDMSTKVTNSNVGFQRRPNVASVWMVRDDAGEVSRVILPVHGSGLWDLMYGFLAVDNDGQTIRELIYYDQAETPGLGGEVQNPAWQDKWDGKKLYEDGEVAIRVKKNAKPSNPHSVDALSGATLTSNGVENTIRYWTGEQGFGEFLKKQAWRS</sequence>
<name>A0A918JNZ2_9ALTE</name>
<feature type="transmembrane region" description="Helical" evidence="16">
    <location>
        <begin position="12"/>
        <end position="33"/>
    </location>
</feature>
<evidence type="ECO:0000256" key="4">
    <source>
        <dbReference type="ARBA" id="ARBA00022553"/>
    </source>
</evidence>
<keyword evidence="15 16" id="KW-0739">Sodium transport</keyword>
<dbReference type="Proteomes" id="UP000631300">
    <property type="component" value="Unassembled WGS sequence"/>
</dbReference>
<evidence type="ECO:0000256" key="2">
    <source>
        <dbReference type="ARBA" id="ARBA00022475"/>
    </source>
</evidence>
<keyword evidence="9 16" id="KW-1133">Transmembrane helix</keyword>
<dbReference type="NCBIfam" id="NF003749">
    <property type="entry name" value="PRK05346.1-5"/>
    <property type="match status" value="1"/>
</dbReference>
<dbReference type="InterPro" id="IPR007329">
    <property type="entry name" value="FMN-bd"/>
</dbReference>
<comment type="caution">
    <text evidence="16">Lacks conserved residue(s) required for the propagation of feature annotation.</text>
</comment>
<comment type="subcellular location">
    <subcellularLocation>
        <location evidence="16">Cell membrane</location>
        <topology evidence="16">Single-pass membrane protein</topology>
    </subcellularLocation>
</comment>
<keyword evidence="11 16" id="KW-0915">Sodium</keyword>
<dbReference type="InterPro" id="IPR010204">
    <property type="entry name" value="NqrC"/>
</dbReference>
<comment type="catalytic activity">
    <reaction evidence="16 17">
        <text>a ubiquinone + n Na(+)(in) + NADH + H(+) = a ubiquinol + n Na(+)(out) + NAD(+)</text>
        <dbReference type="Rhea" id="RHEA:47748"/>
        <dbReference type="Rhea" id="RHEA-COMP:9565"/>
        <dbReference type="Rhea" id="RHEA-COMP:9566"/>
        <dbReference type="ChEBI" id="CHEBI:15378"/>
        <dbReference type="ChEBI" id="CHEBI:16389"/>
        <dbReference type="ChEBI" id="CHEBI:17976"/>
        <dbReference type="ChEBI" id="CHEBI:29101"/>
        <dbReference type="ChEBI" id="CHEBI:57540"/>
        <dbReference type="ChEBI" id="CHEBI:57945"/>
        <dbReference type="EC" id="7.2.1.1"/>
    </reaction>
</comment>
<evidence type="ECO:0000259" key="18">
    <source>
        <dbReference type="SMART" id="SM00900"/>
    </source>
</evidence>
<keyword evidence="6 16" id="KW-0288">FMN</keyword>
<evidence type="ECO:0000313" key="19">
    <source>
        <dbReference type="EMBL" id="GGW92102.1"/>
    </source>
</evidence>